<feature type="compositionally biased region" description="Low complexity" evidence="5">
    <location>
        <begin position="66"/>
        <end position="77"/>
    </location>
</feature>
<reference evidence="6 7" key="1">
    <citation type="submission" date="2017-02" db="EMBL/GenBank/DDBJ databases">
        <authorList>
            <person name="Peterson S.W."/>
        </authorList>
    </citation>
    <scope>NUCLEOTIDE SEQUENCE [LARGE SCALE GENOMIC DNA]</scope>
    <source>
        <strain evidence="6 7">SRS1_H2-8</strain>
    </source>
</reference>
<evidence type="ECO:0000256" key="3">
    <source>
        <dbReference type="ARBA" id="ARBA00022705"/>
    </source>
</evidence>
<accession>A0A2N8UGP9</accession>
<dbReference type="GO" id="GO:0006271">
    <property type="term" value="P:DNA strand elongation involved in DNA replication"/>
    <property type="evidence" value="ECO:0007669"/>
    <property type="project" value="TreeGrafter"/>
</dbReference>
<dbReference type="AlphaFoldDB" id="A0A2N8UGP9"/>
<feature type="region of interest" description="Disordered" evidence="5">
    <location>
        <begin position="66"/>
        <end position="101"/>
    </location>
</feature>
<comment type="subcellular location">
    <subcellularLocation>
        <location evidence="1">Nucleus</location>
    </subcellularLocation>
</comment>
<dbReference type="Gene3D" id="3.90.1030.20">
    <property type="entry name" value="DNA polymerase delta, p66 (Cdc27) subunit, wHTH domain"/>
    <property type="match status" value="1"/>
</dbReference>
<dbReference type="GO" id="GO:0003887">
    <property type="term" value="F:DNA-directed DNA polymerase activity"/>
    <property type="evidence" value="ECO:0007669"/>
    <property type="project" value="TreeGrafter"/>
</dbReference>
<feature type="compositionally biased region" description="Basic and acidic residues" evidence="5">
    <location>
        <begin position="266"/>
        <end position="285"/>
    </location>
</feature>
<name>A0A2N8UGP9_9BASI</name>
<feature type="compositionally biased region" description="Basic residues" evidence="5">
    <location>
        <begin position="441"/>
        <end position="457"/>
    </location>
</feature>
<evidence type="ECO:0000256" key="4">
    <source>
        <dbReference type="ARBA" id="ARBA00023242"/>
    </source>
</evidence>
<feature type="compositionally biased region" description="Acidic residues" evidence="5">
    <location>
        <begin position="384"/>
        <end position="397"/>
    </location>
</feature>
<feature type="compositionally biased region" description="Low complexity" evidence="5">
    <location>
        <begin position="234"/>
        <end position="254"/>
    </location>
</feature>
<sequence length="572" mass="60818">MAPATDPTSLLTTWLQRDKKLVTYRLLSRELRIHVDDAKTQLAAFYKSNKDKSDLDATYILIGTPATAQAEPEAATTADEHDEVHDGDDKPVPFSSSTASPRSFLDSRVTLRQTPANVPRRVIRLVSADDLEQARSSLEHISSCHIYSISPGRLRDATQLTAVQHDLHTQQKYADTWQQTNRGVDLGVIVNPNIKDNYDPSKAIPSLGAPSAPALPASSSSAAKSQIKQESDTKTTSTTSAAKPTTAAPPASSAKGGGKKGGLDWSRAKPKESESKSATAVKKEAPSSTKRSSARKALLGSDDDDDDDDESSSKRKPILIDDDDDDEDDDGNPEKLGYADDDDDNDVEMVDPVRGAAPRGTGKRADARSQSKAQQAAQRKELEAMMDSDADDDDEVQVVEPSAGSTKATGQGKDLDPDVEMADSTVTDTMNGSASAPAAAAKRRVRKKRKIGSKKVRTKDERGYTVTKTVDEYESYSSDESDAPVVVGSKRASGATKQKPAAKETTESRSTSTSASASPAPTAAPAKSTPAAAPSSNNSSGLRKPSGGATPTPAKKGQQSLNSFFTRKPKDK</sequence>
<feature type="compositionally biased region" description="Low complexity" evidence="5">
    <location>
        <begin position="508"/>
        <end position="540"/>
    </location>
</feature>
<organism evidence="6 7">
    <name type="scientific">Sporisorium reilianum f. sp. reilianum</name>
    <dbReference type="NCBI Taxonomy" id="72559"/>
    <lineage>
        <taxon>Eukaryota</taxon>
        <taxon>Fungi</taxon>
        <taxon>Dikarya</taxon>
        <taxon>Basidiomycota</taxon>
        <taxon>Ustilaginomycotina</taxon>
        <taxon>Ustilaginomycetes</taxon>
        <taxon>Ustilaginales</taxon>
        <taxon>Ustilaginaceae</taxon>
        <taxon>Sporisorium</taxon>
    </lineage>
</organism>
<dbReference type="EMBL" id="LT795063">
    <property type="protein sequence ID" value="SJX64011.1"/>
    <property type="molecule type" value="Genomic_DNA"/>
</dbReference>
<dbReference type="GO" id="GO:0043625">
    <property type="term" value="C:delta DNA polymerase complex"/>
    <property type="evidence" value="ECO:0007669"/>
    <property type="project" value="InterPro"/>
</dbReference>
<proteinExistence type="predicted"/>
<dbReference type="PANTHER" id="PTHR17598">
    <property type="entry name" value="DNA POLYMERASE DELTA SUBUNIT 3"/>
    <property type="match status" value="1"/>
</dbReference>
<dbReference type="InterPro" id="IPR019038">
    <property type="entry name" value="POLD3"/>
</dbReference>
<evidence type="ECO:0000313" key="7">
    <source>
        <dbReference type="Proteomes" id="UP000239563"/>
    </source>
</evidence>
<dbReference type="Proteomes" id="UP000239563">
    <property type="component" value="Chromosome X"/>
</dbReference>
<feature type="region of interest" description="Disordered" evidence="5">
    <location>
        <begin position="201"/>
        <end position="572"/>
    </location>
</feature>
<keyword evidence="3" id="KW-0235">DNA replication</keyword>
<dbReference type="GO" id="GO:1904161">
    <property type="term" value="P:DNA synthesis involved in UV-damage excision repair"/>
    <property type="evidence" value="ECO:0007669"/>
    <property type="project" value="TreeGrafter"/>
</dbReference>
<feature type="compositionally biased region" description="Low complexity" evidence="5">
    <location>
        <begin position="203"/>
        <end position="225"/>
    </location>
</feature>
<dbReference type="GO" id="GO:0006297">
    <property type="term" value="P:nucleotide-excision repair, DNA gap filling"/>
    <property type="evidence" value="ECO:0007669"/>
    <property type="project" value="TreeGrafter"/>
</dbReference>
<feature type="compositionally biased region" description="Acidic residues" evidence="5">
    <location>
        <begin position="320"/>
        <end position="331"/>
    </location>
</feature>
<protein>
    <recommendedName>
        <fullName evidence="2">DNA polymerase delta subunit 3</fullName>
    </recommendedName>
</protein>
<gene>
    <name evidence="6" type="ORF">SRS1_14666</name>
</gene>
<feature type="compositionally biased region" description="Acidic residues" evidence="5">
    <location>
        <begin position="301"/>
        <end position="310"/>
    </location>
</feature>
<evidence type="ECO:0000256" key="5">
    <source>
        <dbReference type="SAM" id="MobiDB-lite"/>
    </source>
</evidence>
<evidence type="ECO:0000256" key="2">
    <source>
        <dbReference type="ARBA" id="ARBA00017589"/>
    </source>
</evidence>
<feature type="compositionally biased region" description="Basic and acidic residues" evidence="5">
    <location>
        <begin position="78"/>
        <end position="91"/>
    </location>
</feature>
<evidence type="ECO:0000256" key="1">
    <source>
        <dbReference type="ARBA" id="ARBA00004123"/>
    </source>
</evidence>
<feature type="compositionally biased region" description="Acidic residues" evidence="5">
    <location>
        <begin position="339"/>
        <end position="349"/>
    </location>
</feature>
<evidence type="ECO:0000313" key="6">
    <source>
        <dbReference type="EMBL" id="SJX64011.1"/>
    </source>
</evidence>
<dbReference type="PANTHER" id="PTHR17598:SF13">
    <property type="entry name" value="DNA POLYMERASE DELTA SUBUNIT 3"/>
    <property type="match status" value="1"/>
</dbReference>
<dbReference type="InterPro" id="IPR041913">
    <property type="entry name" value="POLD3_sf"/>
</dbReference>
<feature type="compositionally biased region" description="Acidic residues" evidence="5">
    <location>
        <begin position="472"/>
        <end position="482"/>
    </location>
</feature>
<keyword evidence="4" id="KW-0539">Nucleus</keyword>
<dbReference type="Pfam" id="PF09507">
    <property type="entry name" value="CDC27"/>
    <property type="match status" value="1"/>
</dbReference>